<reference evidence="3 4" key="1">
    <citation type="journal article" date="2011" name="PLoS Pathog.">
        <title>Endophytic Life Strategies Decoded by Genome and Transcriptome Analyses of the Mutualistic Root Symbiont Piriformospora indica.</title>
        <authorList>
            <person name="Zuccaro A."/>
            <person name="Lahrmann U."/>
            <person name="Guldener U."/>
            <person name="Langen G."/>
            <person name="Pfiffi S."/>
            <person name="Biedenkopf D."/>
            <person name="Wong P."/>
            <person name="Samans B."/>
            <person name="Grimm C."/>
            <person name="Basiewicz M."/>
            <person name="Murat C."/>
            <person name="Martin F."/>
            <person name="Kogel K.H."/>
        </authorList>
    </citation>
    <scope>NUCLEOTIDE SEQUENCE [LARGE SCALE GENOMIC DNA]</scope>
    <source>
        <strain evidence="3 4">DSM 11827</strain>
    </source>
</reference>
<dbReference type="AlphaFoldDB" id="G4TZ58"/>
<dbReference type="InterPro" id="IPR043171">
    <property type="entry name" value="Ap4A_phos1/2-like"/>
</dbReference>
<dbReference type="OrthoDB" id="3179355at2759"/>
<evidence type="ECO:0000259" key="2">
    <source>
        <dbReference type="Pfam" id="PF19327"/>
    </source>
</evidence>
<comment type="caution">
    <text evidence="3">The sequence shown here is derived from an EMBL/GenBank/DDBJ whole genome shotgun (WGS) entry which is preliminary data.</text>
</comment>
<dbReference type="Pfam" id="PF19327">
    <property type="entry name" value="Ap4A_phos_N"/>
    <property type="match status" value="1"/>
</dbReference>
<feature type="region of interest" description="Disordered" evidence="1">
    <location>
        <begin position="1"/>
        <end position="21"/>
    </location>
</feature>
<organism evidence="3 4">
    <name type="scientific">Serendipita indica (strain DSM 11827)</name>
    <name type="common">Root endophyte fungus</name>
    <name type="synonym">Piriformospora indica</name>
    <dbReference type="NCBI Taxonomy" id="1109443"/>
    <lineage>
        <taxon>Eukaryota</taxon>
        <taxon>Fungi</taxon>
        <taxon>Dikarya</taxon>
        <taxon>Basidiomycota</taxon>
        <taxon>Agaricomycotina</taxon>
        <taxon>Agaricomycetes</taxon>
        <taxon>Sebacinales</taxon>
        <taxon>Serendipitaceae</taxon>
        <taxon>Serendipita</taxon>
    </lineage>
</organism>
<feature type="domain" description="Ap4A phosphorylase 1/2 N-terminal" evidence="2">
    <location>
        <begin position="24"/>
        <end position="137"/>
    </location>
</feature>
<accession>G4TZ58</accession>
<gene>
    <name evidence="3" type="ORF">PIIN_10592</name>
</gene>
<sequence>MPATSQTQVGDTGVNDLPTSGVSVLNPSQVIDSQENAVENARIRGDLKSYESFVEDVVDAGIKHKELAPAPNIASDASKITAVVQTIPRSDPFLPSFNSLHIGEMRDVLKEESGEGYNVLLSKFPLVKSHFLLVTRAVLALTTSRTASPNGGTHSEIATITIHTLG</sequence>
<dbReference type="HOGENOM" id="CLU_1687354_0_0_1"/>
<feature type="compositionally biased region" description="Polar residues" evidence="1">
    <location>
        <begin position="1"/>
        <end position="10"/>
    </location>
</feature>
<dbReference type="InParanoid" id="G4TZ58"/>
<dbReference type="Gene3D" id="3.30.428.70">
    <property type="match status" value="1"/>
</dbReference>
<evidence type="ECO:0000313" key="4">
    <source>
        <dbReference type="Proteomes" id="UP000007148"/>
    </source>
</evidence>
<evidence type="ECO:0000313" key="3">
    <source>
        <dbReference type="EMBL" id="CCA76601.1"/>
    </source>
</evidence>
<dbReference type="Proteomes" id="UP000007148">
    <property type="component" value="Unassembled WGS sequence"/>
</dbReference>
<dbReference type="EMBL" id="CAFZ01000859">
    <property type="protein sequence ID" value="CCA76601.1"/>
    <property type="molecule type" value="Genomic_DNA"/>
</dbReference>
<proteinExistence type="predicted"/>
<keyword evidence="4" id="KW-1185">Reference proteome</keyword>
<protein>
    <recommendedName>
        <fullName evidence="2">Ap4A phosphorylase 1/2 N-terminal domain-containing protein</fullName>
    </recommendedName>
</protein>
<dbReference type="InterPro" id="IPR045759">
    <property type="entry name" value="Ap4A_phos1/2_N"/>
</dbReference>
<evidence type="ECO:0000256" key="1">
    <source>
        <dbReference type="SAM" id="MobiDB-lite"/>
    </source>
</evidence>
<name>G4TZ58_SERID</name>